<evidence type="ECO:0000313" key="2">
    <source>
        <dbReference type="EMBL" id="SJZ96739.1"/>
    </source>
</evidence>
<keyword evidence="3" id="KW-1185">Reference proteome</keyword>
<dbReference type="AlphaFoldDB" id="A0A1T4PZ66"/>
<accession>A0A1T4PZ66</accession>
<dbReference type="STRING" id="1122188.SAMN02745674_01400"/>
<dbReference type="Proteomes" id="UP000190061">
    <property type="component" value="Unassembled WGS sequence"/>
</dbReference>
<name>A0A1T4PZ66_9GAMM</name>
<dbReference type="RefSeq" id="WP_078758004.1">
    <property type="nucleotide sequence ID" value="NZ_FUXP01000004.1"/>
</dbReference>
<feature type="region of interest" description="Disordered" evidence="1">
    <location>
        <begin position="143"/>
        <end position="198"/>
    </location>
</feature>
<reference evidence="2 3" key="1">
    <citation type="submission" date="2017-02" db="EMBL/GenBank/DDBJ databases">
        <authorList>
            <person name="Peterson S.W."/>
        </authorList>
    </citation>
    <scope>NUCLEOTIDE SEQUENCE [LARGE SCALE GENOMIC DNA]</scope>
    <source>
        <strain evidence="2 3">DSM 21749</strain>
    </source>
</reference>
<evidence type="ECO:0000313" key="3">
    <source>
        <dbReference type="Proteomes" id="UP000190061"/>
    </source>
</evidence>
<feature type="compositionally biased region" description="Pro residues" evidence="1">
    <location>
        <begin position="166"/>
        <end position="175"/>
    </location>
</feature>
<gene>
    <name evidence="2" type="ORF">SAMN02745674_01400</name>
</gene>
<organism evidence="2 3">
    <name type="scientific">Lysobacter spongiicola DSM 21749</name>
    <dbReference type="NCBI Taxonomy" id="1122188"/>
    <lineage>
        <taxon>Bacteria</taxon>
        <taxon>Pseudomonadati</taxon>
        <taxon>Pseudomonadota</taxon>
        <taxon>Gammaproteobacteria</taxon>
        <taxon>Lysobacterales</taxon>
        <taxon>Lysobacteraceae</taxon>
        <taxon>Novilysobacter</taxon>
    </lineage>
</organism>
<sequence>MALTAMVAACADGPAAESQASAISVSMATADDGAVVDWPPIHLDQVQERIVNGKNEARQDYQFALENCRMTDWPINELTSAELERLGTTRVRMWISPQLEVIRDDEWKLALDGDASAGSCLFRLKHQGRYSYMDGSMGMSRELGEPTSGAGIDPDPGMSAGAEIPPRYPLDPPSGPRGGFSPLGTSQAAGHPCRAWRGDGERGPIEQCLWSGGRAFGFDDHDTGEGCSPGRTIESNLGSIILTQEPVDGDGCRIRTLAFTVGSTLDSAAYSPPEGGRP</sequence>
<dbReference type="EMBL" id="FUXP01000004">
    <property type="protein sequence ID" value="SJZ96739.1"/>
    <property type="molecule type" value="Genomic_DNA"/>
</dbReference>
<evidence type="ECO:0000256" key="1">
    <source>
        <dbReference type="SAM" id="MobiDB-lite"/>
    </source>
</evidence>
<protein>
    <submittedName>
        <fullName evidence="2">Uncharacterized protein</fullName>
    </submittedName>
</protein>
<dbReference type="OrthoDB" id="5944513at2"/>
<proteinExistence type="predicted"/>